<dbReference type="Proteomes" id="UP000238479">
    <property type="component" value="Chromosome 2"/>
</dbReference>
<sequence length="85" mass="9421">MEKILGPVSAGSLRLASTDVKVNPIIQFNYFNSPVVSGCDVRRTKSMDDFKFQGWFGNKDFRFIGPALPVDQSDFDQMQTSAAAL</sequence>
<accession>A0A2P6RKV8</accession>
<dbReference type="SUPFAM" id="SSF54373">
    <property type="entry name" value="FAD-linked reductases, C-terminal domain"/>
    <property type="match status" value="1"/>
</dbReference>
<evidence type="ECO:0000313" key="1">
    <source>
        <dbReference type="EMBL" id="PRQ47078.1"/>
    </source>
</evidence>
<dbReference type="EC" id="4.1.2.10" evidence="1"/>
<dbReference type="Gramene" id="PRQ47078">
    <property type="protein sequence ID" value="PRQ47078"/>
    <property type="gene ID" value="RchiOBHm_Chr2g0095811"/>
</dbReference>
<dbReference type="Gene3D" id="3.30.410.40">
    <property type="match status" value="1"/>
</dbReference>
<protein>
    <submittedName>
        <fullName evidence="1">Putative (R)-mandelonitrile lyase</fullName>
        <ecNumber evidence="1">4.1.2.10</ecNumber>
    </submittedName>
</protein>
<name>A0A2P6RKV8_ROSCH</name>
<keyword evidence="2" id="KW-1185">Reference proteome</keyword>
<keyword evidence="1" id="KW-0456">Lyase</keyword>
<organism evidence="1 2">
    <name type="scientific">Rosa chinensis</name>
    <name type="common">China rose</name>
    <dbReference type="NCBI Taxonomy" id="74649"/>
    <lineage>
        <taxon>Eukaryota</taxon>
        <taxon>Viridiplantae</taxon>
        <taxon>Streptophyta</taxon>
        <taxon>Embryophyta</taxon>
        <taxon>Tracheophyta</taxon>
        <taxon>Spermatophyta</taxon>
        <taxon>Magnoliopsida</taxon>
        <taxon>eudicotyledons</taxon>
        <taxon>Gunneridae</taxon>
        <taxon>Pentapetalae</taxon>
        <taxon>rosids</taxon>
        <taxon>fabids</taxon>
        <taxon>Rosales</taxon>
        <taxon>Rosaceae</taxon>
        <taxon>Rosoideae</taxon>
        <taxon>Rosoideae incertae sedis</taxon>
        <taxon>Rosa</taxon>
    </lineage>
</organism>
<proteinExistence type="predicted"/>
<comment type="caution">
    <text evidence="1">The sequence shown here is derived from an EMBL/GenBank/DDBJ whole genome shotgun (WGS) entry which is preliminary data.</text>
</comment>
<dbReference type="EMBL" id="PDCK01000040">
    <property type="protein sequence ID" value="PRQ47078.1"/>
    <property type="molecule type" value="Genomic_DNA"/>
</dbReference>
<reference evidence="1 2" key="1">
    <citation type="journal article" date="2018" name="Nat. Genet.">
        <title>The Rosa genome provides new insights in the design of modern roses.</title>
        <authorList>
            <person name="Bendahmane M."/>
        </authorList>
    </citation>
    <scope>NUCLEOTIDE SEQUENCE [LARGE SCALE GENOMIC DNA]</scope>
    <source>
        <strain evidence="2">cv. Old Blush</strain>
    </source>
</reference>
<evidence type="ECO:0000313" key="2">
    <source>
        <dbReference type="Proteomes" id="UP000238479"/>
    </source>
</evidence>
<dbReference type="STRING" id="74649.A0A2P6RKV8"/>
<dbReference type="AlphaFoldDB" id="A0A2P6RKV8"/>
<gene>
    <name evidence="1" type="ORF">RchiOBHm_Chr2g0095811</name>
</gene>
<dbReference type="GO" id="GO:0046593">
    <property type="term" value="F:mandelonitrile lyase activity"/>
    <property type="evidence" value="ECO:0007669"/>
    <property type="project" value="UniProtKB-EC"/>
</dbReference>